<evidence type="ECO:0000313" key="1">
    <source>
        <dbReference type="EMBL" id="KGR12774.1"/>
    </source>
</evidence>
<comment type="caution">
    <text evidence="1">The sequence shown here is derived from an EMBL/GenBank/DDBJ whole genome shotgun (WGS) entry which is preliminary data.</text>
</comment>
<dbReference type="Proteomes" id="UP000030161">
    <property type="component" value="Unassembled WGS sequence"/>
</dbReference>
<dbReference type="GO" id="GO:0003993">
    <property type="term" value="F:acid phosphatase activity"/>
    <property type="evidence" value="ECO:0007669"/>
    <property type="project" value="TreeGrafter"/>
</dbReference>
<dbReference type="SFLD" id="SFLDS00003">
    <property type="entry name" value="Haloacid_Dehalogenase"/>
    <property type="match status" value="1"/>
</dbReference>
<dbReference type="SMR" id="A0AB34PTC2"/>
<dbReference type="AlphaFoldDB" id="A0AB34PTC2"/>
<organism evidence="1 2">
    <name type="scientific">Candida albicans P78048</name>
    <dbReference type="NCBI Taxonomy" id="1094989"/>
    <lineage>
        <taxon>Eukaryota</taxon>
        <taxon>Fungi</taxon>
        <taxon>Dikarya</taxon>
        <taxon>Ascomycota</taxon>
        <taxon>Saccharomycotina</taxon>
        <taxon>Pichiomycetes</taxon>
        <taxon>Debaryomycetaceae</taxon>
        <taxon>Candida/Lodderomyces clade</taxon>
        <taxon>Candida</taxon>
    </lineage>
</organism>
<dbReference type="NCBIfam" id="TIGR01681">
    <property type="entry name" value="HAD-SF-IIIC"/>
    <property type="match status" value="1"/>
</dbReference>
<dbReference type="InterPro" id="IPR023214">
    <property type="entry name" value="HAD_sf"/>
</dbReference>
<dbReference type="Gene3D" id="3.40.50.1000">
    <property type="entry name" value="HAD superfamily/HAD-like"/>
    <property type="match status" value="1"/>
</dbReference>
<evidence type="ECO:0000313" key="2">
    <source>
        <dbReference type="Proteomes" id="UP000030161"/>
    </source>
</evidence>
<protein>
    <submittedName>
        <fullName evidence="1">Magnesium-dependent phosphatase-1</fullName>
    </submittedName>
</protein>
<proteinExistence type="predicted"/>
<dbReference type="SFLD" id="SFLDG01131">
    <property type="entry name" value="C1.5.2:_MDP_Like"/>
    <property type="match status" value="1"/>
</dbReference>
<dbReference type="PANTHER" id="PTHR17901">
    <property type="entry name" value="MAGNESIUM-DEPENDENT PHOSPHATASE 1 MDP1"/>
    <property type="match status" value="1"/>
</dbReference>
<name>A0AB34PTC2_CANAX</name>
<dbReference type="InterPro" id="IPR036412">
    <property type="entry name" value="HAD-like_sf"/>
</dbReference>
<sequence>MTLARYPKAVVFDLDYTLWPCWCDTHIMTPLKSVSPTTVVDRYDFQLSFYKDVESIIRELVENDVKIIAASRTATPHIAKQLLSMLHIQGRPAIEYFHSLQWGTGSKTKHIKAAAKNLKMTTELTDGEFILFDDEWRNRDVESINCHFAHVPDESVGLTRHIFVQELRQWNKRNL</sequence>
<dbReference type="SUPFAM" id="SSF56784">
    <property type="entry name" value="HAD-like"/>
    <property type="match status" value="1"/>
</dbReference>
<dbReference type="NCBIfam" id="TIGR01685">
    <property type="entry name" value="MDP-1"/>
    <property type="match status" value="1"/>
</dbReference>
<dbReference type="PANTHER" id="PTHR17901:SF14">
    <property type="entry name" value="MAGNESIUM-DEPENDENT PHOSPHATASE 1"/>
    <property type="match status" value="1"/>
</dbReference>
<dbReference type="InterPro" id="IPR010033">
    <property type="entry name" value="HAD_SF_ppase_IIIC"/>
</dbReference>
<dbReference type="FunFam" id="3.40.50.1000:FF:000386">
    <property type="entry name" value="Mg-dependent acid phosphatase"/>
    <property type="match status" value="1"/>
</dbReference>
<dbReference type="SFLD" id="SFLDG01129">
    <property type="entry name" value="C1.5:_HAD__Beta-PGM__Phosphata"/>
    <property type="match status" value="1"/>
</dbReference>
<accession>A0AB34PTC2</accession>
<dbReference type="InterPro" id="IPR010036">
    <property type="entry name" value="MDP_1_eu_arc"/>
</dbReference>
<dbReference type="EMBL" id="AJIX01000015">
    <property type="protein sequence ID" value="KGR12774.1"/>
    <property type="molecule type" value="Genomic_DNA"/>
</dbReference>
<dbReference type="Pfam" id="PF12689">
    <property type="entry name" value="Acid_PPase"/>
    <property type="match status" value="1"/>
</dbReference>
<reference evidence="1 2" key="1">
    <citation type="submission" date="2013-12" db="EMBL/GenBank/DDBJ databases">
        <title>The Genome Sequence of Candida albicans P78048.</title>
        <authorList>
            <consortium name="The Broad Institute Genome Sequencing Platform"/>
            <consortium name="The Broad Institute Genome Sequencing Center for Infectious Disease"/>
            <person name="Cuomo C."/>
            <person name="Bennett R."/>
            <person name="Hirakawa M."/>
            <person name="Noverr M."/>
            <person name="Mitchell A."/>
            <person name="Young S.K."/>
            <person name="Zeng Q."/>
            <person name="Gargeya S."/>
            <person name="Fitzgerald M."/>
            <person name="Abouelleil A."/>
            <person name="Alvarado L."/>
            <person name="Berlin A.M."/>
            <person name="Chapman S.B."/>
            <person name="Dewar J."/>
            <person name="Goldberg J."/>
            <person name="Griggs A."/>
            <person name="Gujja S."/>
            <person name="Hansen M."/>
            <person name="Howarth C."/>
            <person name="Imamovic A."/>
            <person name="Larimer J."/>
            <person name="McCowan C."/>
            <person name="Murphy C."/>
            <person name="Pearson M."/>
            <person name="Priest M."/>
            <person name="Roberts A."/>
            <person name="Saif S."/>
            <person name="Shea T."/>
            <person name="Sykes S."/>
            <person name="Wortman J."/>
            <person name="Nusbaum C."/>
            <person name="Birren B."/>
        </authorList>
    </citation>
    <scope>NUCLEOTIDE SEQUENCE [LARGE SCALE GENOMIC DNA]</scope>
    <source>
        <strain evidence="1 2">P78048</strain>
    </source>
</reference>
<gene>
    <name evidence="1" type="ORF">MG3_02860</name>
</gene>